<proteinExistence type="predicted"/>
<dbReference type="Pfam" id="PF09948">
    <property type="entry name" value="PpoB2"/>
    <property type="match status" value="1"/>
</dbReference>
<reference evidence="2" key="1">
    <citation type="submission" date="2022-01" db="EMBL/GenBank/DDBJ databases">
        <title>Genome-Based Taxonomic Classification of the Phylum Actinobacteria.</title>
        <authorList>
            <person name="Gao Y."/>
        </authorList>
    </citation>
    <scope>NUCLEOTIDE SEQUENCE</scope>
    <source>
        <strain evidence="2">KLBMP 8922</strain>
    </source>
</reference>
<sequence length="254" mass="27290">MLPVRKLVAAWSGIVAVAALAWVLTAGQARDMGIEPGTMGMALPLFLVMWVGMMAAMMLPSVAPVAVTWTRAIARRTNGAERVLRTGTFLSGYLLVWTAFGLLAYGGLALTGDLVEEHRQAGRWIGASAFALAGLYQLGPLKDICLRHCRSPMAQLMRYANFHPRARDFRVGAHHGAYCLGCCWALMVVLIPLGVMNIAAMAGIAVLIFLEKLWRHGPLLARVAGIGFLVVAVLVPFQSWMLPGLTTSGGGMTM</sequence>
<dbReference type="Proteomes" id="UP001165378">
    <property type="component" value="Unassembled WGS sequence"/>
</dbReference>
<dbReference type="RefSeq" id="WP_235057946.1">
    <property type="nucleotide sequence ID" value="NZ_JAKFHA010000044.1"/>
</dbReference>
<gene>
    <name evidence="2" type="ORF">LZ495_38870</name>
</gene>
<evidence type="ECO:0000256" key="1">
    <source>
        <dbReference type="SAM" id="Phobius"/>
    </source>
</evidence>
<accession>A0AA41Q8F5</accession>
<organism evidence="2 3">
    <name type="scientific">Yinghuangia soli</name>
    <dbReference type="NCBI Taxonomy" id="2908204"/>
    <lineage>
        <taxon>Bacteria</taxon>
        <taxon>Bacillati</taxon>
        <taxon>Actinomycetota</taxon>
        <taxon>Actinomycetes</taxon>
        <taxon>Kitasatosporales</taxon>
        <taxon>Streptomycetaceae</taxon>
        <taxon>Yinghuangia</taxon>
    </lineage>
</organism>
<feature type="transmembrane region" description="Helical" evidence="1">
    <location>
        <begin position="45"/>
        <end position="69"/>
    </location>
</feature>
<dbReference type="AlphaFoldDB" id="A0AA41Q8F5"/>
<evidence type="ECO:0000313" key="2">
    <source>
        <dbReference type="EMBL" id="MCF2533152.1"/>
    </source>
</evidence>
<keyword evidence="1" id="KW-1133">Transmembrane helix</keyword>
<feature type="transmembrane region" description="Helical" evidence="1">
    <location>
        <begin position="90"/>
        <end position="110"/>
    </location>
</feature>
<evidence type="ECO:0000313" key="3">
    <source>
        <dbReference type="Proteomes" id="UP001165378"/>
    </source>
</evidence>
<keyword evidence="1" id="KW-0472">Membrane</keyword>
<keyword evidence="3" id="KW-1185">Reference proteome</keyword>
<protein>
    <submittedName>
        <fullName evidence="2">DUF2182 domain-containing protein</fullName>
    </submittedName>
</protein>
<dbReference type="EMBL" id="JAKFHA010000044">
    <property type="protein sequence ID" value="MCF2533152.1"/>
    <property type="molecule type" value="Genomic_DNA"/>
</dbReference>
<comment type="caution">
    <text evidence="2">The sequence shown here is derived from an EMBL/GenBank/DDBJ whole genome shotgun (WGS) entry which is preliminary data.</text>
</comment>
<keyword evidence="1" id="KW-0812">Transmembrane</keyword>
<name>A0AA41Q8F5_9ACTN</name>
<feature type="transmembrane region" description="Helical" evidence="1">
    <location>
        <begin position="184"/>
        <end position="210"/>
    </location>
</feature>
<dbReference type="InterPro" id="IPR018688">
    <property type="entry name" value="PpoB2-like"/>
</dbReference>
<feature type="transmembrane region" description="Helical" evidence="1">
    <location>
        <begin position="219"/>
        <end position="237"/>
    </location>
</feature>